<comment type="caution">
    <text evidence="2">The sequence shown here is derived from an EMBL/GenBank/DDBJ whole genome shotgun (WGS) entry which is preliminary data.</text>
</comment>
<dbReference type="EMBL" id="RRYP01000658">
    <property type="protein sequence ID" value="TNV87044.1"/>
    <property type="molecule type" value="Genomic_DNA"/>
</dbReference>
<keyword evidence="3" id="KW-1185">Reference proteome</keyword>
<feature type="compositionally biased region" description="Basic and acidic residues" evidence="1">
    <location>
        <begin position="1"/>
        <end position="10"/>
    </location>
</feature>
<feature type="region of interest" description="Disordered" evidence="1">
    <location>
        <begin position="1"/>
        <end position="24"/>
    </location>
</feature>
<dbReference type="Proteomes" id="UP000785679">
    <property type="component" value="Unassembled WGS sequence"/>
</dbReference>
<gene>
    <name evidence="2" type="ORF">FGO68_gene4593</name>
</gene>
<feature type="compositionally biased region" description="Polar residues" evidence="1">
    <location>
        <begin position="12"/>
        <end position="24"/>
    </location>
</feature>
<proteinExistence type="predicted"/>
<organism evidence="2 3">
    <name type="scientific">Halteria grandinella</name>
    <dbReference type="NCBI Taxonomy" id="5974"/>
    <lineage>
        <taxon>Eukaryota</taxon>
        <taxon>Sar</taxon>
        <taxon>Alveolata</taxon>
        <taxon>Ciliophora</taxon>
        <taxon>Intramacronucleata</taxon>
        <taxon>Spirotrichea</taxon>
        <taxon>Stichotrichia</taxon>
        <taxon>Sporadotrichida</taxon>
        <taxon>Halteriidae</taxon>
        <taxon>Halteria</taxon>
    </lineage>
</organism>
<reference evidence="2" key="1">
    <citation type="submission" date="2019-06" db="EMBL/GenBank/DDBJ databases">
        <authorList>
            <person name="Zheng W."/>
        </authorList>
    </citation>
    <scope>NUCLEOTIDE SEQUENCE</scope>
    <source>
        <strain evidence="2">QDHG01</strain>
    </source>
</reference>
<dbReference type="AlphaFoldDB" id="A0A8J8P6V3"/>
<sequence length="112" mass="13100">MTKGLGDRHLAKSQTQASLRGQDSTNMIARHNQIIKLINNFQQKLMQKLAKQRKCSAKQKRRHYKEQALKRQMVEVNQGFKNHFSGQARVLISRRFLTKNPSLYYKESLTQA</sequence>
<evidence type="ECO:0000313" key="3">
    <source>
        <dbReference type="Proteomes" id="UP000785679"/>
    </source>
</evidence>
<name>A0A8J8P6V3_HALGN</name>
<protein>
    <submittedName>
        <fullName evidence="2">Uncharacterized protein</fullName>
    </submittedName>
</protein>
<accession>A0A8J8P6V3</accession>
<evidence type="ECO:0000313" key="2">
    <source>
        <dbReference type="EMBL" id="TNV87044.1"/>
    </source>
</evidence>
<evidence type="ECO:0000256" key="1">
    <source>
        <dbReference type="SAM" id="MobiDB-lite"/>
    </source>
</evidence>